<evidence type="ECO:0000313" key="2">
    <source>
        <dbReference type="Proteomes" id="UP000199577"/>
    </source>
</evidence>
<dbReference type="OrthoDB" id="1433180at2"/>
<dbReference type="STRING" id="623281.SAMN05421747_102101"/>
<sequence length="136" mass="16132">MNTYTSPDQKHRLTFTYEGEIRFGPEFYTVKLDGMPISERIFGDYCLWQPNSRMVALQEWLKTGAHLGVVTALTLIDLQEMKLAQIPKVDMRRIFSVRFENESIRYREKQLWTTVEREIKLDDIHDWQNLTDETGT</sequence>
<gene>
    <name evidence="1" type="ORF">SAMN05421747_102101</name>
</gene>
<dbReference type="Proteomes" id="UP000199577">
    <property type="component" value="Unassembled WGS sequence"/>
</dbReference>
<name>A0A1I1EYV9_9SPHI</name>
<accession>A0A1I1EYV9</accession>
<proteinExistence type="predicted"/>
<organism evidence="1 2">
    <name type="scientific">Parapedobacter composti</name>
    <dbReference type="NCBI Taxonomy" id="623281"/>
    <lineage>
        <taxon>Bacteria</taxon>
        <taxon>Pseudomonadati</taxon>
        <taxon>Bacteroidota</taxon>
        <taxon>Sphingobacteriia</taxon>
        <taxon>Sphingobacteriales</taxon>
        <taxon>Sphingobacteriaceae</taxon>
        <taxon>Parapedobacter</taxon>
    </lineage>
</organism>
<dbReference type="EMBL" id="FOLL01000002">
    <property type="protein sequence ID" value="SFB91916.1"/>
    <property type="molecule type" value="Genomic_DNA"/>
</dbReference>
<keyword evidence="2" id="KW-1185">Reference proteome</keyword>
<dbReference type="RefSeq" id="WP_079716442.1">
    <property type="nucleotide sequence ID" value="NZ_FOLL01000002.1"/>
</dbReference>
<evidence type="ECO:0000313" key="1">
    <source>
        <dbReference type="EMBL" id="SFB91916.1"/>
    </source>
</evidence>
<protein>
    <submittedName>
        <fullName evidence="1">Uncharacterized protein</fullName>
    </submittedName>
</protein>
<reference evidence="1 2" key="1">
    <citation type="submission" date="2016-10" db="EMBL/GenBank/DDBJ databases">
        <authorList>
            <person name="de Groot N.N."/>
        </authorList>
    </citation>
    <scope>NUCLEOTIDE SEQUENCE [LARGE SCALE GENOMIC DNA]</scope>
    <source>
        <strain evidence="1 2">DSM 22900</strain>
    </source>
</reference>
<dbReference type="AlphaFoldDB" id="A0A1I1EYV9"/>